<comment type="caution">
    <text evidence="2">The sequence shown here is derived from an EMBL/GenBank/DDBJ whole genome shotgun (WGS) entry which is preliminary data.</text>
</comment>
<proteinExistence type="predicted"/>
<evidence type="ECO:0000313" key="3">
    <source>
        <dbReference type="Proteomes" id="UP000649617"/>
    </source>
</evidence>
<dbReference type="OrthoDB" id="437245at2759"/>
<keyword evidence="3" id="KW-1185">Reference proteome</keyword>
<sequence length="102" mass="10981">MFESLRSQRAGDGSVAGIRQVELTRRVPGIDYFPFEAGAGCSLPRKRPQCELGPACTQHSPAHFAAYDHPWMKPGPELVLPSGSKASGRHKSCNSSGGLYKP</sequence>
<dbReference type="EMBL" id="CAJNIZ010043009">
    <property type="protein sequence ID" value="CAE7646906.1"/>
    <property type="molecule type" value="Genomic_DNA"/>
</dbReference>
<evidence type="ECO:0000256" key="1">
    <source>
        <dbReference type="SAM" id="MobiDB-lite"/>
    </source>
</evidence>
<feature type="compositionally biased region" description="Polar residues" evidence="1">
    <location>
        <begin position="93"/>
        <end position="102"/>
    </location>
</feature>
<accession>A0A812VQM5</accession>
<protein>
    <submittedName>
        <fullName evidence="2">Uncharacterized protein</fullName>
    </submittedName>
</protein>
<dbReference type="AlphaFoldDB" id="A0A812VQM5"/>
<name>A0A812VQM5_SYMPI</name>
<reference evidence="2" key="1">
    <citation type="submission" date="2021-02" db="EMBL/GenBank/DDBJ databases">
        <authorList>
            <person name="Dougan E. K."/>
            <person name="Rhodes N."/>
            <person name="Thang M."/>
            <person name="Chan C."/>
        </authorList>
    </citation>
    <scope>NUCLEOTIDE SEQUENCE</scope>
</reference>
<gene>
    <name evidence="2" type="ORF">SPIL2461_LOCUS17205</name>
</gene>
<feature type="region of interest" description="Disordered" evidence="1">
    <location>
        <begin position="76"/>
        <end position="102"/>
    </location>
</feature>
<organism evidence="2 3">
    <name type="scientific">Symbiodinium pilosum</name>
    <name type="common">Dinoflagellate</name>
    <dbReference type="NCBI Taxonomy" id="2952"/>
    <lineage>
        <taxon>Eukaryota</taxon>
        <taxon>Sar</taxon>
        <taxon>Alveolata</taxon>
        <taxon>Dinophyceae</taxon>
        <taxon>Suessiales</taxon>
        <taxon>Symbiodiniaceae</taxon>
        <taxon>Symbiodinium</taxon>
    </lineage>
</organism>
<evidence type="ECO:0000313" key="2">
    <source>
        <dbReference type="EMBL" id="CAE7646906.1"/>
    </source>
</evidence>
<dbReference type="Proteomes" id="UP000649617">
    <property type="component" value="Unassembled WGS sequence"/>
</dbReference>